<dbReference type="AlphaFoldDB" id="A0A540LE22"/>
<accession>A0A540LE22</accession>
<reference evidence="2 3" key="1">
    <citation type="journal article" date="2019" name="G3 (Bethesda)">
        <title>Sequencing of a Wild Apple (Malus baccata) Genome Unravels the Differences Between Cultivated and Wild Apple Species Regarding Disease Resistance and Cold Tolerance.</title>
        <authorList>
            <person name="Chen X."/>
        </authorList>
    </citation>
    <scope>NUCLEOTIDE SEQUENCE [LARGE SCALE GENOMIC DNA]</scope>
    <source>
        <strain evidence="3">cv. Shandingzi</strain>
        <tissue evidence="2">Leaves</tissue>
    </source>
</reference>
<dbReference type="Proteomes" id="UP000315295">
    <property type="component" value="Unassembled WGS sequence"/>
</dbReference>
<organism evidence="2 3">
    <name type="scientific">Malus baccata</name>
    <name type="common">Siberian crab apple</name>
    <name type="synonym">Pyrus baccata</name>
    <dbReference type="NCBI Taxonomy" id="106549"/>
    <lineage>
        <taxon>Eukaryota</taxon>
        <taxon>Viridiplantae</taxon>
        <taxon>Streptophyta</taxon>
        <taxon>Embryophyta</taxon>
        <taxon>Tracheophyta</taxon>
        <taxon>Spermatophyta</taxon>
        <taxon>Magnoliopsida</taxon>
        <taxon>eudicotyledons</taxon>
        <taxon>Gunneridae</taxon>
        <taxon>Pentapetalae</taxon>
        <taxon>rosids</taxon>
        <taxon>fabids</taxon>
        <taxon>Rosales</taxon>
        <taxon>Rosaceae</taxon>
        <taxon>Amygdaloideae</taxon>
        <taxon>Maleae</taxon>
        <taxon>Malus</taxon>
    </lineage>
</organism>
<feature type="compositionally biased region" description="Polar residues" evidence="1">
    <location>
        <begin position="12"/>
        <end position="23"/>
    </location>
</feature>
<protein>
    <submittedName>
        <fullName evidence="2">Uncharacterized protein</fullName>
    </submittedName>
</protein>
<comment type="caution">
    <text evidence="2">The sequence shown here is derived from an EMBL/GenBank/DDBJ whole genome shotgun (WGS) entry which is preliminary data.</text>
</comment>
<proteinExistence type="predicted"/>
<sequence length="60" mass="6779">MGEQTKVKSKLLQGTSTSTASLTLPKNDRRNILIPEHTQFRFQQSIPCQNYIRATDMVVG</sequence>
<keyword evidence="3" id="KW-1185">Reference proteome</keyword>
<feature type="region of interest" description="Disordered" evidence="1">
    <location>
        <begin position="1"/>
        <end position="23"/>
    </location>
</feature>
<name>A0A540LE22_MALBA</name>
<evidence type="ECO:0000313" key="3">
    <source>
        <dbReference type="Proteomes" id="UP000315295"/>
    </source>
</evidence>
<evidence type="ECO:0000313" key="2">
    <source>
        <dbReference type="EMBL" id="TQD84725.1"/>
    </source>
</evidence>
<gene>
    <name evidence="2" type="ORF">C1H46_029713</name>
</gene>
<evidence type="ECO:0000256" key="1">
    <source>
        <dbReference type="SAM" id="MobiDB-lite"/>
    </source>
</evidence>
<dbReference type="EMBL" id="VIEB01000622">
    <property type="protein sequence ID" value="TQD84725.1"/>
    <property type="molecule type" value="Genomic_DNA"/>
</dbReference>